<evidence type="ECO:0000313" key="3">
    <source>
        <dbReference type="Proteomes" id="UP000007819"/>
    </source>
</evidence>
<dbReference type="OrthoDB" id="7548200at2759"/>
<feature type="compositionally biased region" description="Polar residues" evidence="1">
    <location>
        <begin position="78"/>
        <end position="87"/>
    </location>
</feature>
<keyword evidence="3" id="KW-1185">Reference proteome</keyword>
<dbReference type="RefSeq" id="XP_029346273.1">
    <property type="nucleotide sequence ID" value="XM_029490413.1"/>
</dbReference>
<dbReference type="EnsemblMetazoa" id="XM_029490413.1">
    <property type="protein sequence ID" value="XP_029346273.1"/>
    <property type="gene ID" value="LOC115034239"/>
</dbReference>
<name>A0A8R2JSK9_ACYPI</name>
<dbReference type="Proteomes" id="UP000007819">
    <property type="component" value="Chromosome A2"/>
</dbReference>
<reference evidence="3" key="1">
    <citation type="submission" date="2010-06" db="EMBL/GenBank/DDBJ databases">
        <authorList>
            <person name="Jiang H."/>
            <person name="Abraham K."/>
            <person name="Ali S."/>
            <person name="Alsbrooks S.L."/>
            <person name="Anim B.N."/>
            <person name="Anosike U.S."/>
            <person name="Attaway T."/>
            <person name="Bandaranaike D.P."/>
            <person name="Battles P.K."/>
            <person name="Bell S.N."/>
            <person name="Bell A.V."/>
            <person name="Beltran B."/>
            <person name="Bickham C."/>
            <person name="Bustamante Y."/>
            <person name="Caleb T."/>
            <person name="Canada A."/>
            <person name="Cardenas V."/>
            <person name="Carter K."/>
            <person name="Chacko J."/>
            <person name="Chandrabose M.N."/>
            <person name="Chavez D."/>
            <person name="Chavez A."/>
            <person name="Chen L."/>
            <person name="Chu H.-S."/>
            <person name="Claassen K.J."/>
            <person name="Cockrell R."/>
            <person name="Collins M."/>
            <person name="Cooper J.A."/>
            <person name="Cree A."/>
            <person name="Curry S.M."/>
            <person name="Da Y."/>
            <person name="Dao M.D."/>
            <person name="Das B."/>
            <person name="Davila M.-L."/>
            <person name="Davy-Carroll L."/>
            <person name="Denson S."/>
            <person name="Dinh H."/>
            <person name="Ebong V.E."/>
            <person name="Edwards J.R."/>
            <person name="Egan A."/>
            <person name="El-Daye J."/>
            <person name="Escobedo L."/>
            <person name="Fernandez S."/>
            <person name="Fernando P.R."/>
            <person name="Flagg N."/>
            <person name="Forbes L.D."/>
            <person name="Fowler R.G."/>
            <person name="Fu Q."/>
            <person name="Gabisi R.A."/>
            <person name="Ganer J."/>
            <person name="Garbino Pronczuk A."/>
            <person name="Garcia R.M."/>
            <person name="Garner T."/>
            <person name="Garrett T.E."/>
            <person name="Gonzalez D.A."/>
            <person name="Hamid H."/>
            <person name="Hawkins E.S."/>
            <person name="Hirani K."/>
            <person name="Hogues M.E."/>
            <person name="Hollins B."/>
            <person name="Hsiao C.-H."/>
            <person name="Jabil R."/>
            <person name="James M.L."/>
            <person name="Jhangiani S.N."/>
            <person name="Johnson B."/>
            <person name="Johnson Q."/>
            <person name="Joshi V."/>
            <person name="Kalu J.B."/>
            <person name="Kam C."/>
            <person name="Kashfia A."/>
            <person name="Keebler J."/>
            <person name="Kisamo H."/>
            <person name="Kovar C.L."/>
            <person name="Lago L.A."/>
            <person name="Lai C.-Y."/>
            <person name="Laidlaw J."/>
            <person name="Lara F."/>
            <person name="Le T.-K."/>
            <person name="Lee S.L."/>
            <person name="Legall F.H."/>
            <person name="Lemon S.J."/>
            <person name="Lewis L.R."/>
            <person name="Li B."/>
            <person name="Liu Y."/>
            <person name="Liu Y.-S."/>
            <person name="Lopez J."/>
            <person name="Lozado R.J."/>
            <person name="Lu J."/>
            <person name="Madu R.C."/>
            <person name="Maheshwari M."/>
            <person name="Maheshwari R."/>
            <person name="Malloy K."/>
            <person name="Martinez E."/>
            <person name="Mathew T."/>
            <person name="Mercado I.C."/>
            <person name="Mercado C."/>
            <person name="Meyer B."/>
            <person name="Montgomery K."/>
            <person name="Morgan M.B."/>
            <person name="Munidasa M."/>
            <person name="Nazareth L.V."/>
            <person name="Nelson J."/>
            <person name="Ng B.M."/>
            <person name="Nguyen N.B."/>
            <person name="Nguyen P.Q."/>
            <person name="Nguyen T."/>
            <person name="Obregon M."/>
            <person name="Okwuonu G.O."/>
            <person name="Onwere C.G."/>
            <person name="Orozco G."/>
            <person name="Parra A."/>
            <person name="Patel S."/>
            <person name="Patil S."/>
            <person name="Perez A."/>
            <person name="Perez Y."/>
            <person name="Pham C."/>
            <person name="Primus E.L."/>
            <person name="Pu L.-L."/>
            <person name="Puazo M."/>
            <person name="Qin X."/>
            <person name="Quiroz J.B."/>
            <person name="Reese J."/>
            <person name="Richards S."/>
            <person name="Rives C.M."/>
            <person name="Robberts R."/>
            <person name="Ruiz S.J."/>
            <person name="Ruiz M.J."/>
            <person name="Santibanez J."/>
            <person name="Schneider B.W."/>
            <person name="Sisson I."/>
            <person name="Smith M."/>
            <person name="Sodergren E."/>
            <person name="Song X.-Z."/>
            <person name="Song B.B."/>
            <person name="Summersgill H."/>
            <person name="Thelus R."/>
            <person name="Thornton R.D."/>
            <person name="Trejos Z.Y."/>
            <person name="Usmani K."/>
            <person name="Vattathil S."/>
            <person name="Villasana D."/>
            <person name="Walker D.L."/>
            <person name="Wang S."/>
            <person name="Wang K."/>
            <person name="White C.S."/>
            <person name="Williams A.C."/>
            <person name="Williamson J."/>
            <person name="Wilson K."/>
            <person name="Woghiren I.O."/>
            <person name="Woodworth J.R."/>
            <person name="Worley K.C."/>
            <person name="Wright R.A."/>
            <person name="Wu W."/>
            <person name="Young L."/>
            <person name="Zhang L."/>
            <person name="Zhang J."/>
            <person name="Zhu Y."/>
            <person name="Muzny D.M."/>
            <person name="Weinstock G."/>
            <person name="Gibbs R.A."/>
        </authorList>
    </citation>
    <scope>NUCLEOTIDE SEQUENCE [LARGE SCALE GENOMIC DNA]</scope>
    <source>
        <strain evidence="3">LSR1</strain>
    </source>
</reference>
<feature type="region of interest" description="Disordered" evidence="1">
    <location>
        <begin position="77"/>
        <end position="97"/>
    </location>
</feature>
<sequence>MTFSVVVFKNENVVEAVPSNWLSKDGIKCAWPKSNFNPQKRIEKMMHPNTYEYNWYSVRVLKTDIISLKEAKMKATKATYTDDLSSSNERKETRKDRFRKQFDDENCLKNSIQRTKKDKILEAVPQKALSPPKLIEGSDVTDIDDSDADMTYTPQQLNGKRKSPVKLFDERMRKENSRINYTPNLLCGSIKSPQKLSLSENNVTIMNSPTGIWNITDDDDGNDNMTIHNNKLYFNNKLEKIQKELKGKIVKYYIYLGT</sequence>
<proteinExistence type="predicted"/>
<dbReference type="KEGG" id="api:115034239"/>
<evidence type="ECO:0000256" key="1">
    <source>
        <dbReference type="SAM" id="MobiDB-lite"/>
    </source>
</evidence>
<evidence type="ECO:0000313" key="2">
    <source>
        <dbReference type="EnsemblMetazoa" id="XP_029346273.1"/>
    </source>
</evidence>
<protein>
    <submittedName>
        <fullName evidence="2">Uncharacterized protein</fullName>
    </submittedName>
</protein>
<feature type="compositionally biased region" description="Basic and acidic residues" evidence="1">
    <location>
        <begin position="88"/>
        <end position="97"/>
    </location>
</feature>
<organism evidence="2 3">
    <name type="scientific">Acyrthosiphon pisum</name>
    <name type="common">Pea aphid</name>
    <dbReference type="NCBI Taxonomy" id="7029"/>
    <lineage>
        <taxon>Eukaryota</taxon>
        <taxon>Metazoa</taxon>
        <taxon>Ecdysozoa</taxon>
        <taxon>Arthropoda</taxon>
        <taxon>Hexapoda</taxon>
        <taxon>Insecta</taxon>
        <taxon>Pterygota</taxon>
        <taxon>Neoptera</taxon>
        <taxon>Paraneoptera</taxon>
        <taxon>Hemiptera</taxon>
        <taxon>Sternorrhyncha</taxon>
        <taxon>Aphidomorpha</taxon>
        <taxon>Aphidoidea</taxon>
        <taxon>Aphididae</taxon>
        <taxon>Macrosiphini</taxon>
        <taxon>Acyrthosiphon</taxon>
    </lineage>
</organism>
<accession>A0A8R2JSK9</accession>
<dbReference type="AlphaFoldDB" id="A0A8R2JSK9"/>
<reference evidence="2" key="2">
    <citation type="submission" date="2022-06" db="UniProtKB">
        <authorList>
            <consortium name="EnsemblMetazoa"/>
        </authorList>
    </citation>
    <scope>IDENTIFICATION</scope>
</reference>
<dbReference type="GeneID" id="115034239"/>